<accession>A0ABS7UE17</accession>
<dbReference type="SUPFAM" id="SSF52540">
    <property type="entry name" value="P-loop containing nucleoside triphosphate hydrolases"/>
    <property type="match status" value="1"/>
</dbReference>
<reference evidence="4 5" key="1">
    <citation type="submission" date="2021-09" db="EMBL/GenBank/DDBJ databases">
        <title>Whole genome sequence of Nocardioides sp. GBK3QG-3.</title>
        <authorList>
            <person name="Tuo L."/>
        </authorList>
    </citation>
    <scope>NUCLEOTIDE SEQUENCE [LARGE SCALE GENOMIC DNA]</scope>
    <source>
        <strain evidence="4 5">GBK3QG-3</strain>
    </source>
</reference>
<keyword evidence="2" id="KW-0325">Glycoprotein</keyword>
<comment type="caution">
    <text evidence="4">The sequence shown here is derived from an EMBL/GenBank/DDBJ whole genome shotgun (WGS) entry which is preliminary data.</text>
</comment>
<dbReference type="InterPro" id="IPR027417">
    <property type="entry name" value="P-loop_NTPase"/>
</dbReference>
<dbReference type="EMBL" id="JAIQZJ010000007">
    <property type="protein sequence ID" value="MBZ5739241.1"/>
    <property type="molecule type" value="Genomic_DNA"/>
</dbReference>
<proteinExistence type="predicted"/>
<evidence type="ECO:0000256" key="2">
    <source>
        <dbReference type="ARBA" id="ARBA00023180"/>
    </source>
</evidence>
<protein>
    <submittedName>
        <fullName evidence="4">Sulfotransferase</fullName>
    </submittedName>
</protein>
<dbReference type="PANTHER" id="PTHR10605">
    <property type="entry name" value="HEPARAN SULFATE SULFOTRANSFERASE"/>
    <property type="match status" value="1"/>
</dbReference>
<dbReference type="Gene3D" id="3.40.50.300">
    <property type="entry name" value="P-loop containing nucleotide triphosphate hydrolases"/>
    <property type="match status" value="1"/>
</dbReference>
<dbReference type="PANTHER" id="PTHR10605:SF56">
    <property type="entry name" value="BIFUNCTIONAL HEPARAN SULFATE N-DEACETYLASE_N-SULFOTRANSFERASE"/>
    <property type="match status" value="1"/>
</dbReference>
<organism evidence="4 5">
    <name type="scientific">Nocardioides mangrovi</name>
    <dbReference type="NCBI Taxonomy" id="2874580"/>
    <lineage>
        <taxon>Bacteria</taxon>
        <taxon>Bacillati</taxon>
        <taxon>Actinomycetota</taxon>
        <taxon>Actinomycetes</taxon>
        <taxon>Propionibacteriales</taxon>
        <taxon>Nocardioidaceae</taxon>
        <taxon>Nocardioides</taxon>
    </lineage>
</organism>
<dbReference type="InterPro" id="IPR037359">
    <property type="entry name" value="NST/OST"/>
</dbReference>
<feature type="domain" description="Sulfotransferase" evidence="3">
    <location>
        <begin position="13"/>
        <end position="208"/>
    </location>
</feature>
<evidence type="ECO:0000259" key="3">
    <source>
        <dbReference type="Pfam" id="PF00685"/>
    </source>
</evidence>
<dbReference type="Pfam" id="PF00685">
    <property type="entry name" value="Sulfotransfer_1"/>
    <property type="match status" value="1"/>
</dbReference>
<evidence type="ECO:0000256" key="1">
    <source>
        <dbReference type="ARBA" id="ARBA00022679"/>
    </source>
</evidence>
<sequence length="289" mass="33066">MSDTPRPPLRFGFMIAGTQKAGTSSLSKLLDRHPQIVRAPRKEMHFFDNESLDWERPDYSSYEVAPLRPRHRLVGDATPLYLWWPQALERIRAYNPDMKFIVLFRDPIERLFSQWQMVLNRWPDQAPSWSTFLTRFAPDGLEDRIPPKTNVHAYRMQSGVVRGYYGAQLERGYEMFGRERFHVVEFRHFVSDHGPVVDAITDFLGIQRYREQPALPHALPGKPAVADSAPTADDIAALAERYRDDFALFERLSGLELGAWPLRQILAGELSPADYAAKLAAKVTSPQAG</sequence>
<keyword evidence="5" id="KW-1185">Reference proteome</keyword>
<evidence type="ECO:0000313" key="4">
    <source>
        <dbReference type="EMBL" id="MBZ5739241.1"/>
    </source>
</evidence>
<dbReference type="InterPro" id="IPR000863">
    <property type="entry name" value="Sulfotransferase_dom"/>
</dbReference>
<evidence type="ECO:0000313" key="5">
    <source>
        <dbReference type="Proteomes" id="UP000780875"/>
    </source>
</evidence>
<gene>
    <name evidence="4" type="ORF">K8U61_13790</name>
</gene>
<name>A0ABS7UE17_9ACTN</name>
<keyword evidence="1" id="KW-0808">Transferase</keyword>
<dbReference type="Proteomes" id="UP000780875">
    <property type="component" value="Unassembled WGS sequence"/>
</dbReference>